<evidence type="ECO:0000313" key="3">
    <source>
        <dbReference type="EMBL" id="OGD71754.1"/>
    </source>
</evidence>
<dbReference type="SUPFAM" id="SSF55008">
    <property type="entry name" value="HMA, heavy metal-associated domain"/>
    <property type="match status" value="1"/>
</dbReference>
<dbReference type="CDD" id="cd00371">
    <property type="entry name" value="HMA"/>
    <property type="match status" value="1"/>
</dbReference>
<dbReference type="FunFam" id="3.30.70.100:FF:000001">
    <property type="entry name" value="ATPase copper transporting beta"/>
    <property type="match status" value="1"/>
</dbReference>
<dbReference type="Gene3D" id="3.30.70.100">
    <property type="match status" value="1"/>
</dbReference>
<protein>
    <recommendedName>
        <fullName evidence="2">HMA domain-containing protein</fullName>
    </recommendedName>
</protein>
<dbReference type="AlphaFoldDB" id="A0A1F5EXA4"/>
<organism evidence="3 4">
    <name type="scientific">Candidatus Collierbacteria bacterium RIFCSPHIGHO2_02_FULL_49_10</name>
    <dbReference type="NCBI Taxonomy" id="1817723"/>
    <lineage>
        <taxon>Bacteria</taxon>
        <taxon>Candidatus Collieribacteriota</taxon>
    </lineage>
</organism>
<dbReference type="Pfam" id="PF00403">
    <property type="entry name" value="HMA"/>
    <property type="match status" value="1"/>
</dbReference>
<dbReference type="EMBL" id="MFAH01000017">
    <property type="protein sequence ID" value="OGD71754.1"/>
    <property type="molecule type" value="Genomic_DNA"/>
</dbReference>
<evidence type="ECO:0000313" key="4">
    <source>
        <dbReference type="Proteomes" id="UP000177390"/>
    </source>
</evidence>
<evidence type="ECO:0000259" key="2">
    <source>
        <dbReference type="PROSITE" id="PS50846"/>
    </source>
</evidence>
<reference evidence="3 4" key="1">
    <citation type="journal article" date="2016" name="Nat. Commun.">
        <title>Thousands of microbial genomes shed light on interconnected biogeochemical processes in an aquifer system.</title>
        <authorList>
            <person name="Anantharaman K."/>
            <person name="Brown C.T."/>
            <person name="Hug L.A."/>
            <person name="Sharon I."/>
            <person name="Castelle C.J."/>
            <person name="Probst A.J."/>
            <person name="Thomas B.C."/>
            <person name="Singh A."/>
            <person name="Wilkins M.J."/>
            <person name="Karaoz U."/>
            <person name="Brodie E.L."/>
            <person name="Williams K.H."/>
            <person name="Hubbard S.S."/>
            <person name="Banfield J.F."/>
        </authorList>
    </citation>
    <scope>NUCLEOTIDE SEQUENCE [LARGE SCALE GENOMIC DNA]</scope>
</reference>
<feature type="domain" description="HMA" evidence="2">
    <location>
        <begin position="14"/>
        <end position="80"/>
    </location>
</feature>
<keyword evidence="1" id="KW-0479">Metal-binding</keyword>
<gene>
    <name evidence="3" type="ORF">A3D09_03190</name>
</gene>
<evidence type="ECO:0000256" key="1">
    <source>
        <dbReference type="ARBA" id="ARBA00022723"/>
    </source>
</evidence>
<dbReference type="InterPro" id="IPR006121">
    <property type="entry name" value="HMA_dom"/>
</dbReference>
<dbReference type="GO" id="GO:0046872">
    <property type="term" value="F:metal ion binding"/>
    <property type="evidence" value="ECO:0007669"/>
    <property type="project" value="UniProtKB-KW"/>
</dbReference>
<name>A0A1F5EXA4_9BACT</name>
<dbReference type="InterPro" id="IPR036163">
    <property type="entry name" value="HMA_dom_sf"/>
</dbReference>
<proteinExistence type="predicted"/>
<dbReference type="Proteomes" id="UP000177390">
    <property type="component" value="Unassembled WGS sequence"/>
</dbReference>
<sequence length="83" mass="9042">MFGFFEKKSTGNTKTLVLSLSGLHCTSCAVNIDLTLEDLLGVADSKTNYARSRATIDFEPDKIDPEKIIAEVSKLGYSAKIVD</sequence>
<dbReference type="PROSITE" id="PS50846">
    <property type="entry name" value="HMA_2"/>
    <property type="match status" value="1"/>
</dbReference>
<comment type="caution">
    <text evidence="3">The sequence shown here is derived from an EMBL/GenBank/DDBJ whole genome shotgun (WGS) entry which is preliminary data.</text>
</comment>
<accession>A0A1F5EXA4</accession>